<keyword evidence="10" id="KW-0675">Receptor</keyword>
<dbReference type="Proteomes" id="UP001634007">
    <property type="component" value="Unassembled WGS sequence"/>
</dbReference>
<evidence type="ECO:0000256" key="10">
    <source>
        <dbReference type="ARBA" id="ARBA00023170"/>
    </source>
</evidence>
<dbReference type="PANTHER" id="PTHR48063">
    <property type="entry name" value="LRR RECEPTOR-LIKE KINASE"/>
    <property type="match status" value="1"/>
</dbReference>
<dbReference type="FunFam" id="3.80.10.10:FF:001347">
    <property type="entry name" value="LRR receptor-like serine/threonine-protein kinase GSO2"/>
    <property type="match status" value="1"/>
</dbReference>
<evidence type="ECO:0000256" key="1">
    <source>
        <dbReference type="ARBA" id="ARBA00004251"/>
    </source>
</evidence>
<evidence type="ECO:0000256" key="3">
    <source>
        <dbReference type="ARBA" id="ARBA00022475"/>
    </source>
</evidence>
<keyword evidence="3" id="KW-1003">Cell membrane</keyword>
<dbReference type="InterPro" id="IPR032675">
    <property type="entry name" value="LRR_dom_sf"/>
</dbReference>
<dbReference type="GO" id="GO:0005886">
    <property type="term" value="C:plasma membrane"/>
    <property type="evidence" value="ECO:0007669"/>
    <property type="project" value="UniProtKB-SubCell"/>
</dbReference>
<feature type="domain" description="Leucine-rich repeat-containing N-terminal plant-type" evidence="13">
    <location>
        <begin position="38"/>
        <end position="75"/>
    </location>
</feature>
<evidence type="ECO:0000259" key="14">
    <source>
        <dbReference type="Pfam" id="PF23598"/>
    </source>
</evidence>
<feature type="domain" description="Disease resistance R13L4/SHOC-2-like LRR" evidence="14">
    <location>
        <begin position="96"/>
        <end position="209"/>
    </location>
</feature>
<dbReference type="PRINTS" id="PR00019">
    <property type="entry name" value="LEURICHRPT"/>
</dbReference>
<dbReference type="InterPro" id="IPR046956">
    <property type="entry name" value="RLP23-like"/>
</dbReference>
<evidence type="ECO:0000256" key="4">
    <source>
        <dbReference type="ARBA" id="ARBA00022614"/>
    </source>
</evidence>
<dbReference type="InterPro" id="IPR055414">
    <property type="entry name" value="LRR_R13L4/SHOC2-like"/>
</dbReference>
<dbReference type="Pfam" id="PF08263">
    <property type="entry name" value="LRRNT_2"/>
    <property type="match status" value="1"/>
</dbReference>
<dbReference type="Pfam" id="PF23598">
    <property type="entry name" value="LRR_14"/>
    <property type="match status" value="1"/>
</dbReference>
<evidence type="ECO:0000256" key="7">
    <source>
        <dbReference type="ARBA" id="ARBA00022737"/>
    </source>
</evidence>
<dbReference type="InterPro" id="IPR001611">
    <property type="entry name" value="Leu-rich_rpt"/>
</dbReference>
<evidence type="ECO:0000256" key="12">
    <source>
        <dbReference type="SAM" id="SignalP"/>
    </source>
</evidence>
<evidence type="ECO:0000256" key="2">
    <source>
        <dbReference type="ARBA" id="ARBA00009592"/>
    </source>
</evidence>
<evidence type="ECO:0000256" key="8">
    <source>
        <dbReference type="ARBA" id="ARBA00022989"/>
    </source>
</evidence>
<accession>A0ABD3JYK1</accession>
<keyword evidence="11" id="KW-0325">Glycoprotein</keyword>
<keyword evidence="8" id="KW-1133">Transmembrane helix</keyword>
<dbReference type="Gene3D" id="3.80.10.10">
    <property type="entry name" value="Ribonuclease Inhibitor"/>
    <property type="match status" value="2"/>
</dbReference>
<reference evidence="15 16" key="1">
    <citation type="submission" date="2024-11" db="EMBL/GenBank/DDBJ databases">
        <title>Chromosome-level genome assembly of Eucalyptus globulus Labill. provides insights into its genome evolution.</title>
        <authorList>
            <person name="Li X."/>
        </authorList>
    </citation>
    <scope>NUCLEOTIDE SEQUENCE [LARGE SCALE GENOMIC DNA]</scope>
    <source>
        <strain evidence="15">CL2024</strain>
        <tissue evidence="15">Fresh tender leaves</tissue>
    </source>
</reference>
<evidence type="ECO:0008006" key="17">
    <source>
        <dbReference type="Google" id="ProtNLM"/>
    </source>
</evidence>
<dbReference type="PROSITE" id="PS51450">
    <property type="entry name" value="LRR"/>
    <property type="match status" value="1"/>
</dbReference>
<comment type="subcellular location">
    <subcellularLocation>
        <location evidence="1">Cell membrane</location>
        <topology evidence="1">Single-pass type I membrane protein</topology>
    </subcellularLocation>
</comment>
<feature type="chain" id="PRO_5044885334" description="Leucine-rich repeat-containing N-terminal plant-type domain-containing protein" evidence="12">
    <location>
        <begin position="29"/>
        <end position="325"/>
    </location>
</feature>
<dbReference type="EMBL" id="JBJKBG010000007">
    <property type="protein sequence ID" value="KAL3731234.1"/>
    <property type="molecule type" value="Genomic_DNA"/>
</dbReference>
<evidence type="ECO:0000313" key="15">
    <source>
        <dbReference type="EMBL" id="KAL3731234.1"/>
    </source>
</evidence>
<organism evidence="15 16">
    <name type="scientific">Eucalyptus globulus</name>
    <name type="common">Tasmanian blue gum</name>
    <dbReference type="NCBI Taxonomy" id="34317"/>
    <lineage>
        <taxon>Eukaryota</taxon>
        <taxon>Viridiplantae</taxon>
        <taxon>Streptophyta</taxon>
        <taxon>Embryophyta</taxon>
        <taxon>Tracheophyta</taxon>
        <taxon>Spermatophyta</taxon>
        <taxon>Magnoliopsida</taxon>
        <taxon>eudicotyledons</taxon>
        <taxon>Gunneridae</taxon>
        <taxon>Pentapetalae</taxon>
        <taxon>rosids</taxon>
        <taxon>malvids</taxon>
        <taxon>Myrtales</taxon>
        <taxon>Myrtaceae</taxon>
        <taxon>Myrtoideae</taxon>
        <taxon>Eucalypteae</taxon>
        <taxon>Eucalyptus</taxon>
    </lineage>
</organism>
<evidence type="ECO:0000256" key="9">
    <source>
        <dbReference type="ARBA" id="ARBA00023136"/>
    </source>
</evidence>
<sequence length="325" mass="36583">MASYFYTNFVPTLLHALFVFQALEFCYPHALTNVSCIDAEREALLKFKQDLIDPSRNLLSWTGKRCCEWEGVKCNHRTSHVSQLNLIGRGLGGKIDPALSELRCLKYLRLGNNNFNGHLPNQCGNFKHLEFTSLSHNSISGHIPSTIGQLASLRHLDLSYNNLSGNIPESIGQLRNLELMHFGNNRLHGVVNELHLANLTSLTQLSLQSNELVINVSASWVPPFQIIFINLSSCKVGPEFPNWLQTQRIISELYMSNASISGEVPNWLLDIISNIELLDLSGDMHGGNNFQIMGKKDTTIKIGITFQITSMLTFQIHYVCYMHVI</sequence>
<evidence type="ECO:0000256" key="11">
    <source>
        <dbReference type="ARBA" id="ARBA00023180"/>
    </source>
</evidence>
<comment type="similarity">
    <text evidence="2">Belongs to the RLP family.</text>
</comment>
<proteinExistence type="inferred from homology"/>
<keyword evidence="6 12" id="KW-0732">Signal</keyword>
<keyword evidence="4" id="KW-0433">Leucine-rich repeat</keyword>
<evidence type="ECO:0000256" key="5">
    <source>
        <dbReference type="ARBA" id="ARBA00022692"/>
    </source>
</evidence>
<name>A0ABD3JYK1_EUCGL</name>
<evidence type="ECO:0000256" key="6">
    <source>
        <dbReference type="ARBA" id="ARBA00022729"/>
    </source>
</evidence>
<keyword evidence="5" id="KW-0812">Transmembrane</keyword>
<dbReference type="InterPro" id="IPR013210">
    <property type="entry name" value="LRR_N_plant-typ"/>
</dbReference>
<dbReference type="FunFam" id="3.80.10.10:FF:000275">
    <property type="entry name" value="Leucine-rich repeat receptor-like protein kinase"/>
    <property type="match status" value="1"/>
</dbReference>
<keyword evidence="9" id="KW-0472">Membrane</keyword>
<feature type="signal peptide" evidence="12">
    <location>
        <begin position="1"/>
        <end position="28"/>
    </location>
</feature>
<dbReference type="AlphaFoldDB" id="A0ABD3JYK1"/>
<keyword evidence="16" id="KW-1185">Reference proteome</keyword>
<dbReference type="SUPFAM" id="SSF52058">
    <property type="entry name" value="L domain-like"/>
    <property type="match status" value="1"/>
</dbReference>
<protein>
    <recommendedName>
        <fullName evidence="17">Leucine-rich repeat-containing N-terminal plant-type domain-containing protein</fullName>
    </recommendedName>
</protein>
<evidence type="ECO:0000313" key="16">
    <source>
        <dbReference type="Proteomes" id="UP001634007"/>
    </source>
</evidence>
<keyword evidence="7" id="KW-0677">Repeat</keyword>
<dbReference type="PANTHER" id="PTHR48063:SF112">
    <property type="entry name" value="RECEPTOR LIKE PROTEIN 30-LIKE"/>
    <property type="match status" value="1"/>
</dbReference>
<gene>
    <name evidence="15" type="ORF">ACJRO7_028155</name>
</gene>
<evidence type="ECO:0000259" key="13">
    <source>
        <dbReference type="Pfam" id="PF08263"/>
    </source>
</evidence>
<comment type="caution">
    <text evidence="15">The sequence shown here is derived from an EMBL/GenBank/DDBJ whole genome shotgun (WGS) entry which is preliminary data.</text>
</comment>